<name>A0A843WNT9_COLES</name>
<sequence>MARNPRDKTPSTKQEPGFDQEDGKAPAAAATAAARARASSRAWPGLKDPRIVRVSRAFGGKDRHSKVSTVRGLRDRRVRLSVQTAIQLYDLQDRLGLSQPSKVVDWLLDAAQHEIDKLPQLQIPPGSCFLQFPPPAAAVASHAVPLGLPQASRPSAVAASDVNQMEDSGAGSLGLLPGRDGNYDRGDVEHQGPALPRNNLQHHAAEVIPIHGNLHRLGFLSMLSGGSGGGSNATYGSYCLLETPSVFAQSTQQLGGYSMTQAAEETHGYRPVVPPTPSLSLSHASQLLLCPSGAAAPSMFSPYAAASADYEPKHGDSSNSTVFQLLGNSSASSQSSKHHQFWNGQESG</sequence>
<dbReference type="GO" id="GO:0043565">
    <property type="term" value="F:sequence-specific DNA binding"/>
    <property type="evidence" value="ECO:0007669"/>
    <property type="project" value="TreeGrafter"/>
</dbReference>
<proteinExistence type="predicted"/>
<protein>
    <recommendedName>
        <fullName evidence="7">TCP domain-containing protein</fullName>
    </recommendedName>
</protein>
<feature type="compositionally biased region" description="Polar residues" evidence="6">
    <location>
        <begin position="317"/>
        <end position="328"/>
    </location>
</feature>
<evidence type="ECO:0000256" key="1">
    <source>
        <dbReference type="ARBA" id="ARBA00004123"/>
    </source>
</evidence>
<evidence type="ECO:0000256" key="4">
    <source>
        <dbReference type="ARBA" id="ARBA00023163"/>
    </source>
</evidence>
<feature type="compositionally biased region" description="Basic and acidic residues" evidence="6">
    <location>
        <begin position="1"/>
        <end position="10"/>
    </location>
</feature>
<dbReference type="Pfam" id="PF03634">
    <property type="entry name" value="TCP"/>
    <property type="match status" value="1"/>
</dbReference>
<reference evidence="8" key="1">
    <citation type="submission" date="2017-07" db="EMBL/GenBank/DDBJ databases">
        <title>Taro Niue Genome Assembly and Annotation.</title>
        <authorList>
            <person name="Atibalentja N."/>
            <person name="Keating K."/>
            <person name="Fields C.J."/>
        </authorList>
    </citation>
    <scope>NUCLEOTIDE SEQUENCE</scope>
    <source>
        <strain evidence="8">Niue_2</strain>
        <tissue evidence="8">Leaf</tissue>
    </source>
</reference>
<dbReference type="GO" id="GO:0005634">
    <property type="term" value="C:nucleus"/>
    <property type="evidence" value="ECO:0007669"/>
    <property type="project" value="UniProtKB-SubCell"/>
</dbReference>
<evidence type="ECO:0000256" key="6">
    <source>
        <dbReference type="SAM" id="MobiDB-lite"/>
    </source>
</evidence>
<accession>A0A843WNT9</accession>
<keyword evidence="9" id="KW-1185">Reference proteome</keyword>
<evidence type="ECO:0000256" key="3">
    <source>
        <dbReference type="ARBA" id="ARBA00023125"/>
    </source>
</evidence>
<evidence type="ECO:0000313" key="8">
    <source>
        <dbReference type="EMBL" id="MQM07131.1"/>
    </source>
</evidence>
<comment type="subcellular location">
    <subcellularLocation>
        <location evidence="1">Nucleus</location>
    </subcellularLocation>
</comment>
<dbReference type="AlphaFoldDB" id="A0A843WNT9"/>
<dbReference type="EMBL" id="NMUH01003802">
    <property type="protein sequence ID" value="MQM07131.1"/>
    <property type="molecule type" value="Genomic_DNA"/>
</dbReference>
<dbReference type="PANTHER" id="PTHR31072">
    <property type="entry name" value="TRANSCRIPTION FACTOR TCP4-RELATED"/>
    <property type="match status" value="1"/>
</dbReference>
<keyword evidence="4" id="KW-0804">Transcription</keyword>
<feature type="region of interest" description="Disordered" evidence="6">
    <location>
        <begin position="309"/>
        <end position="348"/>
    </location>
</feature>
<comment type="caution">
    <text evidence="8">The sequence shown here is derived from an EMBL/GenBank/DDBJ whole genome shotgun (WGS) entry which is preliminary data.</text>
</comment>
<keyword evidence="2" id="KW-0805">Transcription regulation</keyword>
<organism evidence="8 9">
    <name type="scientific">Colocasia esculenta</name>
    <name type="common">Wild taro</name>
    <name type="synonym">Arum esculentum</name>
    <dbReference type="NCBI Taxonomy" id="4460"/>
    <lineage>
        <taxon>Eukaryota</taxon>
        <taxon>Viridiplantae</taxon>
        <taxon>Streptophyta</taxon>
        <taxon>Embryophyta</taxon>
        <taxon>Tracheophyta</taxon>
        <taxon>Spermatophyta</taxon>
        <taxon>Magnoliopsida</taxon>
        <taxon>Liliopsida</taxon>
        <taxon>Araceae</taxon>
        <taxon>Aroideae</taxon>
        <taxon>Colocasieae</taxon>
        <taxon>Colocasia</taxon>
    </lineage>
</organism>
<feature type="domain" description="TCP" evidence="7">
    <location>
        <begin position="60"/>
        <end position="118"/>
    </location>
</feature>
<dbReference type="OrthoDB" id="1927134at2759"/>
<dbReference type="InterPro" id="IPR017887">
    <property type="entry name" value="TF_TCP_subgr"/>
</dbReference>
<dbReference type="PANTHER" id="PTHR31072:SF147">
    <property type="entry name" value="TRANSCRIPTION FACTOR TCP13"/>
    <property type="match status" value="1"/>
</dbReference>
<evidence type="ECO:0000256" key="5">
    <source>
        <dbReference type="ARBA" id="ARBA00023242"/>
    </source>
</evidence>
<dbReference type="GO" id="GO:0003700">
    <property type="term" value="F:DNA-binding transcription factor activity"/>
    <property type="evidence" value="ECO:0007669"/>
    <property type="project" value="InterPro"/>
</dbReference>
<keyword evidence="3" id="KW-0238">DNA-binding</keyword>
<dbReference type="PROSITE" id="PS51369">
    <property type="entry name" value="TCP"/>
    <property type="match status" value="1"/>
</dbReference>
<dbReference type="InterPro" id="IPR005333">
    <property type="entry name" value="Transcription_factor_TCP"/>
</dbReference>
<gene>
    <name evidence="8" type="ORF">Taro_039968</name>
</gene>
<evidence type="ECO:0000313" key="9">
    <source>
        <dbReference type="Proteomes" id="UP000652761"/>
    </source>
</evidence>
<keyword evidence="5" id="KW-0539">Nucleus</keyword>
<evidence type="ECO:0000256" key="2">
    <source>
        <dbReference type="ARBA" id="ARBA00023015"/>
    </source>
</evidence>
<feature type="region of interest" description="Disordered" evidence="6">
    <location>
        <begin position="1"/>
        <end position="42"/>
    </location>
</feature>
<evidence type="ECO:0000259" key="7">
    <source>
        <dbReference type="PROSITE" id="PS51369"/>
    </source>
</evidence>
<feature type="compositionally biased region" description="Low complexity" evidence="6">
    <location>
        <begin position="25"/>
        <end position="42"/>
    </location>
</feature>
<dbReference type="Proteomes" id="UP000652761">
    <property type="component" value="Unassembled WGS sequence"/>
</dbReference>